<protein>
    <submittedName>
        <fullName evidence="1">Uncharacterized protein</fullName>
    </submittedName>
</protein>
<dbReference type="EMBL" id="LAZR01060010">
    <property type="protein sequence ID" value="KKK66583.1"/>
    <property type="molecule type" value="Genomic_DNA"/>
</dbReference>
<name>A0A0F8XCL6_9ZZZZ</name>
<gene>
    <name evidence="1" type="ORF">LCGC14_2962670</name>
</gene>
<dbReference type="AlphaFoldDB" id="A0A0F8XCL6"/>
<proteinExistence type="predicted"/>
<sequence>HERIMREHGAYYLRFKAEDLWADPTKLYRIAQFFELPLHKTLSDADNRIDASTVEITIPAFTVPSKVQVLGEYFGYEVPDEVGEMVFEHDTVTRDKLRAESLVRVP</sequence>
<reference evidence="1" key="1">
    <citation type="journal article" date="2015" name="Nature">
        <title>Complex archaea that bridge the gap between prokaryotes and eukaryotes.</title>
        <authorList>
            <person name="Spang A."/>
            <person name="Saw J.H."/>
            <person name="Jorgensen S.L."/>
            <person name="Zaremba-Niedzwiedzka K."/>
            <person name="Martijn J."/>
            <person name="Lind A.E."/>
            <person name="van Eijk R."/>
            <person name="Schleper C."/>
            <person name="Guy L."/>
            <person name="Ettema T.J."/>
        </authorList>
    </citation>
    <scope>NUCLEOTIDE SEQUENCE</scope>
</reference>
<feature type="non-terminal residue" evidence="1">
    <location>
        <position position="1"/>
    </location>
</feature>
<accession>A0A0F8XCL6</accession>
<organism evidence="1">
    <name type="scientific">marine sediment metagenome</name>
    <dbReference type="NCBI Taxonomy" id="412755"/>
    <lineage>
        <taxon>unclassified sequences</taxon>
        <taxon>metagenomes</taxon>
        <taxon>ecological metagenomes</taxon>
    </lineage>
</organism>
<evidence type="ECO:0000313" key="1">
    <source>
        <dbReference type="EMBL" id="KKK66583.1"/>
    </source>
</evidence>
<comment type="caution">
    <text evidence="1">The sequence shown here is derived from an EMBL/GenBank/DDBJ whole genome shotgun (WGS) entry which is preliminary data.</text>
</comment>